<dbReference type="GO" id="GO:0046872">
    <property type="term" value="F:metal ion binding"/>
    <property type="evidence" value="ECO:0007669"/>
    <property type="project" value="UniProtKB-KW"/>
</dbReference>
<protein>
    <recommendedName>
        <fullName evidence="6">Cytochrome c domain-containing protein</fullName>
    </recommendedName>
</protein>
<dbReference type="InterPro" id="IPR036909">
    <property type="entry name" value="Cyt_c-like_dom_sf"/>
</dbReference>
<dbReference type="InterPro" id="IPR009056">
    <property type="entry name" value="Cyt_c-like_dom"/>
</dbReference>
<accession>A0A1E3X714</accession>
<reference evidence="7 8" key="1">
    <citation type="submission" date="2016-07" db="EMBL/GenBank/DDBJ databases">
        <title>Draft genome of Scalindua rubra, obtained from a brine-seawater interface in the Red Sea, sheds light on salt adaptation in anammox bacteria.</title>
        <authorList>
            <person name="Speth D.R."/>
            <person name="Lagkouvardos I."/>
            <person name="Wang Y."/>
            <person name="Qian P.-Y."/>
            <person name="Dutilh B.E."/>
            <person name="Jetten M.S."/>
        </authorList>
    </citation>
    <scope>NUCLEOTIDE SEQUENCE [LARGE SCALE GENOMIC DNA]</scope>
    <source>
        <strain evidence="7">BSI-1</strain>
    </source>
</reference>
<dbReference type="Pfam" id="PF13442">
    <property type="entry name" value="Cytochrome_CBB3"/>
    <property type="match status" value="1"/>
</dbReference>
<evidence type="ECO:0000256" key="3">
    <source>
        <dbReference type="ARBA" id="ARBA00023004"/>
    </source>
</evidence>
<evidence type="ECO:0000256" key="4">
    <source>
        <dbReference type="PROSITE-ProRule" id="PRU00433"/>
    </source>
</evidence>
<dbReference type="Proteomes" id="UP000094056">
    <property type="component" value="Unassembled WGS sequence"/>
</dbReference>
<dbReference type="GO" id="GO:0020037">
    <property type="term" value="F:heme binding"/>
    <property type="evidence" value="ECO:0007669"/>
    <property type="project" value="InterPro"/>
</dbReference>
<keyword evidence="1 4" id="KW-0349">Heme</keyword>
<dbReference type="PROSITE" id="PS51007">
    <property type="entry name" value="CYTC"/>
    <property type="match status" value="1"/>
</dbReference>
<evidence type="ECO:0000313" key="8">
    <source>
        <dbReference type="Proteomes" id="UP000094056"/>
    </source>
</evidence>
<dbReference type="AlphaFoldDB" id="A0A1E3X714"/>
<evidence type="ECO:0000256" key="5">
    <source>
        <dbReference type="SAM" id="Phobius"/>
    </source>
</evidence>
<comment type="caution">
    <text evidence="7">The sequence shown here is derived from an EMBL/GenBank/DDBJ whole genome shotgun (WGS) entry which is preliminary data.</text>
</comment>
<dbReference type="SUPFAM" id="SSF46626">
    <property type="entry name" value="Cytochrome c"/>
    <property type="match status" value="1"/>
</dbReference>
<keyword evidence="2 4" id="KW-0479">Metal-binding</keyword>
<dbReference type="GO" id="GO:0009055">
    <property type="term" value="F:electron transfer activity"/>
    <property type="evidence" value="ECO:0007669"/>
    <property type="project" value="InterPro"/>
</dbReference>
<sequence length="253" mass="28062">MKIINVFRYNKRCILLNFLSHFAIFFTVLCILCSTSYVNARVVDTPYGPVDGVDFGLYGDEEFAERSAEEYDTQEAGAGVVTDLVFTLTEENMKKKKLKQLPFKEIFKHFCGPCHGETGKGDGKNFASVLEPMPRDLTDADYMSELGDDHVVRVITGGTASVEKSNLCPPWGNTFSEDRINRLAVYVRSLSLVPEEKAVAEEAASEEKVAAGEERKGGIVGTIVRLSILALVCGFVIAGALNEWKIISFWKRK</sequence>
<feature type="domain" description="Cytochrome c" evidence="6">
    <location>
        <begin position="98"/>
        <end position="191"/>
    </location>
</feature>
<keyword evidence="5" id="KW-0812">Transmembrane</keyword>
<dbReference type="EMBL" id="MAYW01000117">
    <property type="protein sequence ID" value="ODS31440.1"/>
    <property type="molecule type" value="Genomic_DNA"/>
</dbReference>
<evidence type="ECO:0000259" key="6">
    <source>
        <dbReference type="PROSITE" id="PS51007"/>
    </source>
</evidence>
<keyword evidence="3 4" id="KW-0408">Iron</keyword>
<evidence type="ECO:0000256" key="1">
    <source>
        <dbReference type="ARBA" id="ARBA00022617"/>
    </source>
</evidence>
<keyword evidence="5" id="KW-1133">Transmembrane helix</keyword>
<proteinExistence type="predicted"/>
<dbReference type="Gene3D" id="1.10.760.10">
    <property type="entry name" value="Cytochrome c-like domain"/>
    <property type="match status" value="1"/>
</dbReference>
<feature type="transmembrane region" description="Helical" evidence="5">
    <location>
        <begin position="223"/>
        <end position="244"/>
    </location>
</feature>
<evidence type="ECO:0000313" key="7">
    <source>
        <dbReference type="EMBL" id="ODS31440.1"/>
    </source>
</evidence>
<evidence type="ECO:0000256" key="2">
    <source>
        <dbReference type="ARBA" id="ARBA00022723"/>
    </source>
</evidence>
<organism evidence="7 8">
    <name type="scientific">Candidatus Scalindua rubra</name>
    <dbReference type="NCBI Taxonomy" id="1872076"/>
    <lineage>
        <taxon>Bacteria</taxon>
        <taxon>Pseudomonadati</taxon>
        <taxon>Planctomycetota</taxon>
        <taxon>Candidatus Brocadiia</taxon>
        <taxon>Candidatus Brocadiales</taxon>
        <taxon>Candidatus Scalinduaceae</taxon>
        <taxon>Candidatus Scalindua</taxon>
    </lineage>
</organism>
<gene>
    <name evidence="7" type="ORF">SCARUB_03428</name>
</gene>
<keyword evidence="5" id="KW-0472">Membrane</keyword>
<name>A0A1E3X714_9BACT</name>